<name>A0AAV4SNF8_9ARAC</name>
<sequence length="96" mass="11075">MKKFERALRSTEGCRKKAKKVRIADDMMQFSLLLHNDSTLFSLQGFCAEGSFEFLHAEGRTHLHMELGGRVDSLIIFLDKANWHSKNCVLSEQRMT</sequence>
<evidence type="ECO:0000313" key="2">
    <source>
        <dbReference type="Proteomes" id="UP001054837"/>
    </source>
</evidence>
<organism evidence="1 2">
    <name type="scientific">Caerostris darwini</name>
    <dbReference type="NCBI Taxonomy" id="1538125"/>
    <lineage>
        <taxon>Eukaryota</taxon>
        <taxon>Metazoa</taxon>
        <taxon>Ecdysozoa</taxon>
        <taxon>Arthropoda</taxon>
        <taxon>Chelicerata</taxon>
        <taxon>Arachnida</taxon>
        <taxon>Araneae</taxon>
        <taxon>Araneomorphae</taxon>
        <taxon>Entelegynae</taxon>
        <taxon>Araneoidea</taxon>
        <taxon>Araneidae</taxon>
        <taxon>Caerostris</taxon>
    </lineage>
</organism>
<gene>
    <name evidence="1" type="ORF">CDAR_382551</name>
</gene>
<dbReference type="Proteomes" id="UP001054837">
    <property type="component" value="Unassembled WGS sequence"/>
</dbReference>
<evidence type="ECO:0000313" key="1">
    <source>
        <dbReference type="EMBL" id="GIY34859.1"/>
    </source>
</evidence>
<keyword evidence="2" id="KW-1185">Reference proteome</keyword>
<reference evidence="1 2" key="1">
    <citation type="submission" date="2021-06" db="EMBL/GenBank/DDBJ databases">
        <title>Caerostris darwini draft genome.</title>
        <authorList>
            <person name="Kono N."/>
            <person name="Arakawa K."/>
        </authorList>
    </citation>
    <scope>NUCLEOTIDE SEQUENCE [LARGE SCALE GENOMIC DNA]</scope>
</reference>
<accession>A0AAV4SNF8</accession>
<comment type="caution">
    <text evidence="1">The sequence shown here is derived from an EMBL/GenBank/DDBJ whole genome shotgun (WGS) entry which is preliminary data.</text>
</comment>
<dbReference type="EMBL" id="BPLQ01008105">
    <property type="protein sequence ID" value="GIY34859.1"/>
    <property type="molecule type" value="Genomic_DNA"/>
</dbReference>
<protein>
    <submittedName>
        <fullName evidence="1">Uncharacterized protein</fullName>
    </submittedName>
</protein>
<dbReference type="AlphaFoldDB" id="A0AAV4SNF8"/>
<proteinExistence type="predicted"/>